<evidence type="ECO:0000256" key="2">
    <source>
        <dbReference type="ARBA" id="ARBA00022737"/>
    </source>
</evidence>
<gene>
    <name evidence="6" type="ORF">BLX24_24600</name>
</gene>
<evidence type="ECO:0000256" key="3">
    <source>
        <dbReference type="ARBA" id="ARBA00023180"/>
    </source>
</evidence>
<dbReference type="InterPro" id="IPR013519">
    <property type="entry name" value="Int_alpha_beta-p"/>
</dbReference>
<dbReference type="InterPro" id="IPR027039">
    <property type="entry name" value="Crtac1"/>
</dbReference>
<dbReference type="Proteomes" id="UP000181790">
    <property type="component" value="Unassembled WGS sequence"/>
</dbReference>
<keyword evidence="7" id="KW-1185">Reference proteome</keyword>
<dbReference type="Pfam" id="PF01839">
    <property type="entry name" value="FG-GAP"/>
    <property type="match status" value="1"/>
</dbReference>
<sequence length="1120" mass="125227">MQRISQLLVSILLLSGMFSCQQPKNTPAMFRRLDADQTGLAFSNDLKPTKDLNIFSYMYFYNGSGVGAGDFNNDGLIDLVFTANLQENRLYLNRGKLTFDDVTPKTNINQEKGWANGVSVVDINQDGKLDLYISQVGGFADFKGHNLLFICKEITKEGVPVYEEQSKAYGLDLVGLGTQAAFMDYDLDGDLDMFQLNHSVHQNGTFGFRQAFQGKTHPTAGDRFFRNDNGRFTEITAQAGIISDVLGYGLGVGVGDVNFDGYPDMYIGNDFHENDYLYINQPGTNGRTFREDLTNEMAHTSQFSMGIDIADINNDLYPEIISLDMLPADREILKRSEGEDSYNIFKYKIRQGYNYQFARNNLQLNNGDNTFSEIGMYAGVHATDWSWSPLLMDFDNDGRKDLFISNGIPKRMNDIDYIQFVSNEDIQQRLERKEIDENDESLIDKLPEIKLPNKFFRNQADLHFLDLQDAIENDKPSYSNGAVYADLDNDGDLDVVTNNINDKAFVYENLANAYAPQQASLTIQLKGPSRNLNAIGTKCLVYKGTERLVYEKFPVRGFQSSMEVPLSVGLGNKADIDSVLIIWPDRRYQKIAFDKPAITVTYQTGLPVFDYAAHRPTTDTPLTFTDITQKTGLNYRHVENNYTEFDREALIPNMVSMEGPALAVGDVNHDGRQDVFVGAARDQVNALFLQQANGTFSRSRQPALAADSVYEDVDAVFVDVNQDTHPDLVIASGGNEYAGTSEYRQPRLYLNDGKGNFTRKTDAFPNVYLTASAVRAVDMNGDGRQDLFIGGRTIPFEYGKAPESYLLQNDGTGRFTDVTAQLAPELKTVGLVKNAEWVDIDKDNDQDLLLTLEWDGICLFDNTGGRFTRRMLIPNKGWWNFSLPADFDNDGDIDILAGNIGLNSRLKASPEQPVRLYVSDFDNNQKMDQLLSYYLNNEEVIFANKAETEKQFPFIKKKFIYAKDFAKASMSDLIGEDVLGNASVLEANYFENAILLNDGKGNFTVKALPYSAQLAPYYTAQLIDANGDKLPDVVMGGNFYGCNIQMGRYDADYGKLLINKGKGEFAVTSLGKLPVTGQIKRIATLQLNGKPVLVIARNDATVLVIDPEKTSRVTPAKTPQ</sequence>
<keyword evidence="2" id="KW-0677">Repeat</keyword>
<accession>A0A1S2VDM0</accession>
<dbReference type="SMART" id="SM00191">
    <property type="entry name" value="Int_alpha"/>
    <property type="match status" value="3"/>
</dbReference>
<feature type="domain" description="ASPIC/UnbV" evidence="5">
    <location>
        <begin position="534"/>
        <end position="591"/>
    </location>
</feature>
<dbReference type="PANTHER" id="PTHR16026:SF0">
    <property type="entry name" value="CARTILAGE ACIDIC PROTEIN 1"/>
    <property type="match status" value="1"/>
</dbReference>
<evidence type="ECO:0000256" key="1">
    <source>
        <dbReference type="ARBA" id="ARBA00022729"/>
    </source>
</evidence>
<dbReference type="InterPro" id="IPR013517">
    <property type="entry name" value="FG-GAP"/>
</dbReference>
<keyword evidence="1 4" id="KW-0732">Signal</keyword>
<feature type="signal peptide" evidence="4">
    <location>
        <begin position="1"/>
        <end position="21"/>
    </location>
</feature>
<dbReference type="InterPro" id="IPR011519">
    <property type="entry name" value="UnbV_ASPIC"/>
</dbReference>
<feature type="chain" id="PRO_5010298903" description="ASPIC/UnbV domain-containing protein" evidence="4">
    <location>
        <begin position="22"/>
        <end position="1120"/>
    </location>
</feature>
<dbReference type="OrthoDB" id="9816120at2"/>
<dbReference type="AlphaFoldDB" id="A0A1S2VDM0"/>
<reference evidence="6 7" key="1">
    <citation type="submission" date="2016-10" db="EMBL/GenBank/DDBJ databases">
        <title>Arsenicibacter rosenii gen. nov., sp. nov., an efficient arsenic-methylating bacterium isolated from an arsenic-contaminated paddy soil.</title>
        <authorList>
            <person name="Huang K."/>
        </authorList>
    </citation>
    <scope>NUCLEOTIDE SEQUENCE [LARGE SCALE GENOMIC DNA]</scope>
    <source>
        <strain evidence="6 7">SM-1</strain>
    </source>
</reference>
<comment type="caution">
    <text evidence="6">The sequence shown here is derived from an EMBL/GenBank/DDBJ whole genome shotgun (WGS) entry which is preliminary data.</text>
</comment>
<name>A0A1S2VDM0_9BACT</name>
<dbReference type="PROSITE" id="PS51257">
    <property type="entry name" value="PROKAR_LIPOPROTEIN"/>
    <property type="match status" value="1"/>
</dbReference>
<evidence type="ECO:0000313" key="7">
    <source>
        <dbReference type="Proteomes" id="UP000181790"/>
    </source>
</evidence>
<organism evidence="6 7">
    <name type="scientific">Arsenicibacter rosenii</name>
    <dbReference type="NCBI Taxonomy" id="1750698"/>
    <lineage>
        <taxon>Bacteria</taxon>
        <taxon>Pseudomonadati</taxon>
        <taxon>Bacteroidota</taxon>
        <taxon>Cytophagia</taxon>
        <taxon>Cytophagales</taxon>
        <taxon>Spirosomataceae</taxon>
        <taxon>Arsenicibacter</taxon>
    </lineage>
</organism>
<dbReference type="Pfam" id="PF13517">
    <property type="entry name" value="FG-GAP_3"/>
    <property type="match status" value="4"/>
</dbReference>
<dbReference type="InterPro" id="IPR028994">
    <property type="entry name" value="Integrin_alpha_N"/>
</dbReference>
<evidence type="ECO:0000259" key="5">
    <source>
        <dbReference type="Pfam" id="PF07593"/>
    </source>
</evidence>
<dbReference type="Gene3D" id="2.130.10.130">
    <property type="entry name" value="Integrin alpha, N-terminal"/>
    <property type="match status" value="3"/>
</dbReference>
<dbReference type="PANTHER" id="PTHR16026">
    <property type="entry name" value="CARTILAGE ACIDIC PROTEIN 1"/>
    <property type="match status" value="1"/>
</dbReference>
<dbReference type="RefSeq" id="WP_071505885.1">
    <property type="nucleotide sequence ID" value="NZ_MORL01000022.1"/>
</dbReference>
<evidence type="ECO:0000313" key="6">
    <source>
        <dbReference type="EMBL" id="OIN56500.1"/>
    </source>
</evidence>
<protein>
    <recommendedName>
        <fullName evidence="5">ASPIC/UnbV domain-containing protein</fullName>
    </recommendedName>
</protein>
<proteinExistence type="predicted"/>
<dbReference type="EMBL" id="MORL01000022">
    <property type="protein sequence ID" value="OIN56500.1"/>
    <property type="molecule type" value="Genomic_DNA"/>
</dbReference>
<dbReference type="Pfam" id="PF07593">
    <property type="entry name" value="UnbV_ASPIC"/>
    <property type="match status" value="1"/>
</dbReference>
<dbReference type="SUPFAM" id="SSF69318">
    <property type="entry name" value="Integrin alpha N-terminal domain"/>
    <property type="match status" value="3"/>
</dbReference>
<keyword evidence="3" id="KW-0325">Glycoprotein</keyword>
<evidence type="ECO:0000256" key="4">
    <source>
        <dbReference type="SAM" id="SignalP"/>
    </source>
</evidence>